<keyword evidence="1" id="KW-0472">Membrane</keyword>
<proteinExistence type="predicted"/>
<dbReference type="PANTHER" id="PTHR42852:SF17">
    <property type="entry name" value="THIOREDOXIN-LIKE PROTEIN HI_1115"/>
    <property type="match status" value="1"/>
</dbReference>
<reference evidence="4" key="1">
    <citation type="submission" date="2014-12" db="EMBL/GenBank/DDBJ databases">
        <title>Genome sequence of Clostridium beijerinckii strain 59B.</title>
        <authorList>
            <person name="Little G.T."/>
            <person name="Minton N.P."/>
        </authorList>
    </citation>
    <scope>NUCLEOTIDE SEQUENCE [LARGE SCALE GENOMIC DNA]</scope>
    <source>
        <strain evidence="4">59B</strain>
    </source>
</reference>
<dbReference type="InterPro" id="IPR036249">
    <property type="entry name" value="Thioredoxin-like_sf"/>
</dbReference>
<evidence type="ECO:0000313" key="3">
    <source>
        <dbReference type="EMBL" id="AJG99904.1"/>
    </source>
</evidence>
<name>A0A0B5QCG2_CLOBE</name>
<dbReference type="Proteomes" id="UP000031866">
    <property type="component" value="Chromosome"/>
</dbReference>
<dbReference type="InterPro" id="IPR050553">
    <property type="entry name" value="Thioredoxin_ResA/DsbE_sf"/>
</dbReference>
<dbReference type="OrthoDB" id="9809733at2"/>
<dbReference type="CDD" id="cd02966">
    <property type="entry name" value="TlpA_like_family"/>
    <property type="match status" value="1"/>
</dbReference>
<dbReference type="STRING" id="1520.LF65_03342"/>
<dbReference type="EMBL" id="CP010086">
    <property type="protein sequence ID" value="AJG99904.1"/>
    <property type="molecule type" value="Genomic_DNA"/>
</dbReference>
<dbReference type="Gene3D" id="3.40.30.10">
    <property type="entry name" value="Glutaredoxin"/>
    <property type="match status" value="1"/>
</dbReference>
<dbReference type="KEGG" id="cbei:LF65_03342"/>
<dbReference type="Pfam" id="PF00578">
    <property type="entry name" value="AhpC-TSA"/>
    <property type="match status" value="1"/>
</dbReference>
<dbReference type="RefSeq" id="WP_041897344.1">
    <property type="nucleotide sequence ID" value="NZ_CP010086.2"/>
</dbReference>
<evidence type="ECO:0000313" key="4">
    <source>
        <dbReference type="Proteomes" id="UP000031866"/>
    </source>
</evidence>
<keyword evidence="1" id="KW-1133">Transmembrane helix</keyword>
<dbReference type="InterPro" id="IPR013766">
    <property type="entry name" value="Thioredoxin_domain"/>
</dbReference>
<keyword evidence="1" id="KW-0812">Transmembrane</keyword>
<dbReference type="PANTHER" id="PTHR42852">
    <property type="entry name" value="THIOL:DISULFIDE INTERCHANGE PROTEIN DSBE"/>
    <property type="match status" value="1"/>
</dbReference>
<dbReference type="PROSITE" id="PS51352">
    <property type="entry name" value="THIOREDOXIN_2"/>
    <property type="match status" value="1"/>
</dbReference>
<dbReference type="InterPro" id="IPR017937">
    <property type="entry name" value="Thioredoxin_CS"/>
</dbReference>
<dbReference type="GO" id="GO:0016209">
    <property type="term" value="F:antioxidant activity"/>
    <property type="evidence" value="ECO:0007669"/>
    <property type="project" value="InterPro"/>
</dbReference>
<sequence length="200" mass="22936">MKNKKLILTVTAIGFAGFLAISYLAYNSLGPKYDKKDINISKDTSQDKEEEPDNPTVQDKKVEKDFVVYDERLNKVKLSDYKGRPVIVNFWASWCPPCKEEMPLFNKLSSKYKAEELTVLMVDLTDGQRETMDKAKKCILDNDYDMKILFDNDGTASINYNIIYIPRTLFIDKDGNVIEDHSGEVTEDELKSQVQLLLSK</sequence>
<evidence type="ECO:0000259" key="2">
    <source>
        <dbReference type="PROSITE" id="PS51352"/>
    </source>
</evidence>
<dbReference type="InterPro" id="IPR000866">
    <property type="entry name" value="AhpC/TSA"/>
</dbReference>
<feature type="transmembrane region" description="Helical" evidence="1">
    <location>
        <begin position="6"/>
        <end position="26"/>
    </location>
</feature>
<protein>
    <submittedName>
        <fullName evidence="3">Alkyl hydroperoxide reductase</fullName>
    </submittedName>
</protein>
<evidence type="ECO:0000256" key="1">
    <source>
        <dbReference type="SAM" id="Phobius"/>
    </source>
</evidence>
<organism evidence="3 4">
    <name type="scientific">Clostridium beijerinckii</name>
    <name type="common">Clostridium MP</name>
    <dbReference type="NCBI Taxonomy" id="1520"/>
    <lineage>
        <taxon>Bacteria</taxon>
        <taxon>Bacillati</taxon>
        <taxon>Bacillota</taxon>
        <taxon>Clostridia</taxon>
        <taxon>Eubacteriales</taxon>
        <taxon>Clostridiaceae</taxon>
        <taxon>Clostridium</taxon>
    </lineage>
</organism>
<dbReference type="AlphaFoldDB" id="A0A0B5QCG2"/>
<dbReference type="GO" id="GO:0016491">
    <property type="term" value="F:oxidoreductase activity"/>
    <property type="evidence" value="ECO:0007669"/>
    <property type="project" value="InterPro"/>
</dbReference>
<dbReference type="SUPFAM" id="SSF52833">
    <property type="entry name" value="Thioredoxin-like"/>
    <property type="match status" value="1"/>
</dbReference>
<feature type="domain" description="Thioredoxin" evidence="2">
    <location>
        <begin position="43"/>
        <end position="199"/>
    </location>
</feature>
<accession>A0A0B5QCG2</accession>
<gene>
    <name evidence="3" type="ORF">LF65_03342</name>
</gene>
<dbReference type="PROSITE" id="PS00194">
    <property type="entry name" value="THIOREDOXIN_1"/>
    <property type="match status" value="1"/>
</dbReference>